<feature type="region of interest" description="Disordered" evidence="5">
    <location>
        <begin position="33"/>
        <end position="53"/>
    </location>
</feature>
<dbReference type="InterPro" id="IPR002491">
    <property type="entry name" value="ABC_transptr_periplasmic_BD"/>
</dbReference>
<feature type="domain" description="Fe/B12 periplasmic-binding" evidence="7">
    <location>
        <begin position="81"/>
        <end position="339"/>
    </location>
</feature>
<dbReference type="Proteomes" id="UP001469365">
    <property type="component" value="Unassembled WGS sequence"/>
</dbReference>
<comment type="subcellular location">
    <subcellularLocation>
        <location evidence="1">Cell envelope</location>
    </subcellularLocation>
</comment>
<dbReference type="Pfam" id="PF01497">
    <property type="entry name" value="Peripla_BP_2"/>
    <property type="match status" value="1"/>
</dbReference>
<evidence type="ECO:0000313" key="9">
    <source>
        <dbReference type="Proteomes" id="UP001469365"/>
    </source>
</evidence>
<dbReference type="CDD" id="cd01146">
    <property type="entry name" value="FhuD"/>
    <property type="match status" value="1"/>
</dbReference>
<comment type="similarity">
    <text evidence="2">Belongs to the bacterial solute-binding protein 8 family.</text>
</comment>
<evidence type="ECO:0000256" key="3">
    <source>
        <dbReference type="ARBA" id="ARBA00022448"/>
    </source>
</evidence>
<evidence type="ECO:0000313" key="8">
    <source>
        <dbReference type="EMBL" id="MEK8127309.1"/>
    </source>
</evidence>
<evidence type="ECO:0000256" key="6">
    <source>
        <dbReference type="SAM" id="SignalP"/>
    </source>
</evidence>
<evidence type="ECO:0000256" key="4">
    <source>
        <dbReference type="ARBA" id="ARBA00022729"/>
    </source>
</evidence>
<evidence type="ECO:0000259" key="7">
    <source>
        <dbReference type="PROSITE" id="PS50983"/>
    </source>
</evidence>
<dbReference type="PANTHER" id="PTHR30532">
    <property type="entry name" value="IRON III DICITRATE-BINDING PERIPLASMIC PROTEIN"/>
    <property type="match status" value="1"/>
</dbReference>
<reference evidence="8 9" key="1">
    <citation type="submission" date="2024-04" db="EMBL/GenBank/DDBJ databases">
        <title>draft genome sequnece of Paenibacillus filicis.</title>
        <authorList>
            <person name="Kim D.-U."/>
        </authorList>
    </citation>
    <scope>NUCLEOTIDE SEQUENCE [LARGE SCALE GENOMIC DNA]</scope>
    <source>
        <strain evidence="8 9">KACC14197</strain>
    </source>
</reference>
<evidence type="ECO:0000256" key="1">
    <source>
        <dbReference type="ARBA" id="ARBA00004196"/>
    </source>
</evidence>
<dbReference type="PROSITE" id="PS50983">
    <property type="entry name" value="FE_B12_PBP"/>
    <property type="match status" value="1"/>
</dbReference>
<proteinExistence type="inferred from homology"/>
<gene>
    <name evidence="8" type="ORF">WMW72_05215</name>
</gene>
<feature type="signal peptide" evidence="6">
    <location>
        <begin position="1"/>
        <end position="29"/>
    </location>
</feature>
<organism evidence="8 9">
    <name type="scientific">Paenibacillus filicis</name>
    <dbReference type="NCBI Taxonomy" id="669464"/>
    <lineage>
        <taxon>Bacteria</taxon>
        <taxon>Bacillati</taxon>
        <taxon>Bacillota</taxon>
        <taxon>Bacilli</taxon>
        <taxon>Bacillales</taxon>
        <taxon>Paenibacillaceae</taxon>
        <taxon>Paenibacillus</taxon>
    </lineage>
</organism>
<dbReference type="PROSITE" id="PS51257">
    <property type="entry name" value="PROKAR_LIPOPROTEIN"/>
    <property type="match status" value="1"/>
</dbReference>
<evidence type="ECO:0000256" key="5">
    <source>
        <dbReference type="SAM" id="MobiDB-lite"/>
    </source>
</evidence>
<dbReference type="InterPro" id="IPR051313">
    <property type="entry name" value="Bact_iron-sidero_bind"/>
</dbReference>
<dbReference type="Gene3D" id="3.40.50.1980">
    <property type="entry name" value="Nitrogenase molybdenum iron protein domain"/>
    <property type="match status" value="2"/>
</dbReference>
<protein>
    <submittedName>
        <fullName evidence="8">Iron-siderophore ABC transporter substrate-binding protein</fullName>
    </submittedName>
</protein>
<accession>A0ABU9DEK3</accession>
<sequence>MSSLKRKSMIQGITMLVASAVLLSACGTAKPSEVKPGASAADPAKSNGNASSGAGQIAAATAEKTIKHAWGETKFKAVPQKVVALDFSYIDMLTALDVAPVASVGIGESGFPDYLKEKFKPQNVANAGQAKQPNLEVLKSVKPDLIIASPNRHEMIKAQLAEIAPTVALDDGSYQAVLGNFSQLADVLGKKEVADKVKQSIDSKLKAGKEKLTSKPGVLVVGAFEDDSTVWLKTSFVGSLLTELGTNYLYEGKKDLSAAESKTDIAKLSLERLGEYNPDFVFLYGEPKKWANNPLYKNLKSVKEQKAFEVSRDLWSKGRGPLAADLILDQAVQMMTGSK</sequence>
<dbReference type="RefSeq" id="WP_341414362.1">
    <property type="nucleotide sequence ID" value="NZ_JBBPCC010000002.1"/>
</dbReference>
<feature type="chain" id="PRO_5045491852" evidence="6">
    <location>
        <begin position="30"/>
        <end position="339"/>
    </location>
</feature>
<dbReference type="EMBL" id="JBBPCC010000002">
    <property type="protein sequence ID" value="MEK8127309.1"/>
    <property type="molecule type" value="Genomic_DNA"/>
</dbReference>
<dbReference type="PANTHER" id="PTHR30532:SF1">
    <property type="entry name" value="IRON(3+)-HYDROXAMATE-BINDING PROTEIN FHUD"/>
    <property type="match status" value="1"/>
</dbReference>
<keyword evidence="4 6" id="KW-0732">Signal</keyword>
<name>A0ABU9DEK3_9BACL</name>
<keyword evidence="9" id="KW-1185">Reference proteome</keyword>
<evidence type="ECO:0000256" key="2">
    <source>
        <dbReference type="ARBA" id="ARBA00008814"/>
    </source>
</evidence>
<comment type="caution">
    <text evidence="8">The sequence shown here is derived from an EMBL/GenBank/DDBJ whole genome shotgun (WGS) entry which is preliminary data.</text>
</comment>
<keyword evidence="3" id="KW-0813">Transport</keyword>
<dbReference type="SUPFAM" id="SSF53807">
    <property type="entry name" value="Helical backbone' metal receptor"/>
    <property type="match status" value="1"/>
</dbReference>